<dbReference type="Pfam" id="PF14833">
    <property type="entry name" value="NAD_binding_11"/>
    <property type="match status" value="1"/>
</dbReference>
<gene>
    <name evidence="7" type="ORF">PAI11_03640</name>
</gene>
<dbReference type="InterPro" id="IPR008927">
    <property type="entry name" value="6-PGluconate_DH-like_C_sf"/>
</dbReference>
<evidence type="ECO:0000256" key="3">
    <source>
        <dbReference type="ARBA" id="ARBA00023027"/>
    </source>
</evidence>
<name>H0E0Q6_9ACTN</name>
<comment type="caution">
    <text evidence="7">The sequence shown here is derived from an EMBL/GenBank/DDBJ whole genome shotgun (WGS) entry which is preliminary data.</text>
</comment>
<evidence type="ECO:0000256" key="4">
    <source>
        <dbReference type="PIRSR" id="PIRSR000103-1"/>
    </source>
</evidence>
<dbReference type="InterPro" id="IPR036291">
    <property type="entry name" value="NAD(P)-bd_dom_sf"/>
</dbReference>
<dbReference type="EMBL" id="AGUD01000011">
    <property type="protein sequence ID" value="EHN12790.1"/>
    <property type="molecule type" value="Genomic_DNA"/>
</dbReference>
<dbReference type="PIRSF" id="PIRSF000103">
    <property type="entry name" value="HIBADH"/>
    <property type="match status" value="1"/>
</dbReference>
<dbReference type="GO" id="GO:0008679">
    <property type="term" value="F:2-hydroxy-3-oxopropionate reductase activity"/>
    <property type="evidence" value="ECO:0007669"/>
    <property type="project" value="UniProtKB-EC"/>
</dbReference>
<evidence type="ECO:0000313" key="7">
    <source>
        <dbReference type="EMBL" id="EHN12790.1"/>
    </source>
</evidence>
<dbReference type="EC" id="1.1.1.60" evidence="7"/>
<feature type="active site" evidence="4">
    <location>
        <position position="174"/>
    </location>
</feature>
<feature type="domain" description="3-hydroxyisobutyrate dehydrogenase-like NAD-binding" evidence="6">
    <location>
        <begin position="168"/>
        <end position="273"/>
    </location>
</feature>
<evidence type="ECO:0000256" key="2">
    <source>
        <dbReference type="ARBA" id="ARBA00023002"/>
    </source>
</evidence>
<dbReference type="OrthoDB" id="3185659at2"/>
<evidence type="ECO:0000259" key="5">
    <source>
        <dbReference type="Pfam" id="PF03446"/>
    </source>
</evidence>
<protein>
    <submittedName>
        <fullName evidence="7">2-hydroxy-3-oxopropionate reductase</fullName>
        <ecNumber evidence="7">1.1.1.60</ecNumber>
    </submittedName>
</protein>
<keyword evidence="2 7" id="KW-0560">Oxidoreductase</keyword>
<dbReference type="InterPro" id="IPR015815">
    <property type="entry name" value="HIBADH-related"/>
</dbReference>
<dbReference type="SUPFAM" id="SSF48179">
    <property type="entry name" value="6-phosphogluconate dehydrogenase C-terminal domain-like"/>
    <property type="match status" value="1"/>
</dbReference>
<dbReference type="AlphaFoldDB" id="H0E0Q6"/>
<sequence length="287" mass="29727">MSAPVVGWIGVGEMGRPMAANLVRAGWRVVAFDRDDERLAAAAEAGIEAAADAAAVVAQADRVVTMLRTGAQTEQLLLGPDGLVAAAGRPLDVVVMSTMDPESMQRLAVAAAAGGATVLDVPVSGGVRGAEDASLSVMASGPADALERAAPMLDLLGSRTYRLGDRAGASQAAKLANQVMMAVSIAGTYEGLALARDYGLRDGPVIDAVCAGTGASWPLAHWDWMRSLWEQYVPDNALDILDKDLKAVVAAIAERGVEMPVTDATFRRLSTLWSAAREQAAGQASSK</sequence>
<dbReference type="PANTHER" id="PTHR43060">
    <property type="entry name" value="3-HYDROXYISOBUTYRATE DEHYDROGENASE-LIKE 1, MITOCHONDRIAL-RELATED"/>
    <property type="match status" value="1"/>
</dbReference>
<dbReference type="InterPro" id="IPR006115">
    <property type="entry name" value="6PGDH_NADP-bd"/>
</dbReference>
<dbReference type="PANTHER" id="PTHR43060:SF15">
    <property type="entry name" value="3-HYDROXYISOBUTYRATE DEHYDROGENASE-LIKE 1, MITOCHONDRIAL-RELATED"/>
    <property type="match status" value="1"/>
</dbReference>
<evidence type="ECO:0000259" key="6">
    <source>
        <dbReference type="Pfam" id="PF14833"/>
    </source>
</evidence>
<keyword evidence="8" id="KW-1185">Reference proteome</keyword>
<dbReference type="InterPro" id="IPR029154">
    <property type="entry name" value="HIBADH-like_NADP-bd"/>
</dbReference>
<reference evidence="7 8" key="1">
    <citation type="journal article" date="2013" name="Biodegradation">
        <title>Quantitative proteomic analysis of ibuprofen-degrading Patulibacter sp. strain I11.</title>
        <authorList>
            <person name="Almeida B."/>
            <person name="Kjeldal H."/>
            <person name="Lolas I."/>
            <person name="Knudsen A.D."/>
            <person name="Carvalho G."/>
            <person name="Nielsen K.L."/>
            <person name="Barreto Crespo M.T."/>
            <person name="Stensballe A."/>
            <person name="Nielsen J.L."/>
        </authorList>
    </citation>
    <scope>NUCLEOTIDE SEQUENCE [LARGE SCALE GENOMIC DNA]</scope>
    <source>
        <strain evidence="7 8">I11</strain>
    </source>
</reference>
<comment type="similarity">
    <text evidence="1">Belongs to the HIBADH-related family.</text>
</comment>
<evidence type="ECO:0000313" key="8">
    <source>
        <dbReference type="Proteomes" id="UP000005143"/>
    </source>
</evidence>
<dbReference type="GO" id="GO:0051287">
    <property type="term" value="F:NAD binding"/>
    <property type="evidence" value="ECO:0007669"/>
    <property type="project" value="InterPro"/>
</dbReference>
<dbReference type="Pfam" id="PF03446">
    <property type="entry name" value="NAD_binding_2"/>
    <property type="match status" value="1"/>
</dbReference>
<feature type="domain" description="6-phosphogluconate dehydrogenase NADP-binding" evidence="5">
    <location>
        <begin position="6"/>
        <end position="161"/>
    </location>
</feature>
<dbReference type="Gene3D" id="1.10.1040.10">
    <property type="entry name" value="N-(1-d-carboxylethyl)-l-norvaline Dehydrogenase, domain 2"/>
    <property type="match status" value="1"/>
</dbReference>
<evidence type="ECO:0000256" key="1">
    <source>
        <dbReference type="ARBA" id="ARBA00009080"/>
    </source>
</evidence>
<dbReference type="Gene3D" id="3.40.50.720">
    <property type="entry name" value="NAD(P)-binding Rossmann-like Domain"/>
    <property type="match status" value="1"/>
</dbReference>
<dbReference type="Proteomes" id="UP000005143">
    <property type="component" value="Unassembled WGS sequence"/>
</dbReference>
<proteinExistence type="inferred from homology"/>
<dbReference type="GO" id="GO:0050661">
    <property type="term" value="F:NADP binding"/>
    <property type="evidence" value="ECO:0007669"/>
    <property type="project" value="InterPro"/>
</dbReference>
<dbReference type="SUPFAM" id="SSF51735">
    <property type="entry name" value="NAD(P)-binding Rossmann-fold domains"/>
    <property type="match status" value="1"/>
</dbReference>
<organism evidence="7 8">
    <name type="scientific">Patulibacter medicamentivorans</name>
    <dbReference type="NCBI Taxonomy" id="1097667"/>
    <lineage>
        <taxon>Bacteria</taxon>
        <taxon>Bacillati</taxon>
        <taxon>Actinomycetota</taxon>
        <taxon>Thermoleophilia</taxon>
        <taxon>Solirubrobacterales</taxon>
        <taxon>Patulibacteraceae</taxon>
        <taxon>Patulibacter</taxon>
    </lineage>
</organism>
<dbReference type="InterPro" id="IPR013328">
    <property type="entry name" value="6PGD_dom2"/>
</dbReference>
<keyword evidence="3" id="KW-0520">NAD</keyword>
<accession>H0E0Q6</accession>